<dbReference type="PANTHER" id="PTHR45138:SF9">
    <property type="entry name" value="DIGUANYLATE CYCLASE DGCM-RELATED"/>
    <property type="match status" value="1"/>
</dbReference>
<dbReference type="AlphaFoldDB" id="A0A928VV24"/>
<evidence type="ECO:0000259" key="3">
    <source>
        <dbReference type="PROSITE" id="PS50887"/>
    </source>
</evidence>
<dbReference type="GO" id="GO:0005886">
    <property type="term" value="C:plasma membrane"/>
    <property type="evidence" value="ECO:0007669"/>
    <property type="project" value="TreeGrafter"/>
</dbReference>
<evidence type="ECO:0000313" key="4">
    <source>
        <dbReference type="EMBL" id="MBE9033115.1"/>
    </source>
</evidence>
<dbReference type="Gene3D" id="3.30.450.20">
    <property type="entry name" value="PAS domain"/>
    <property type="match status" value="1"/>
</dbReference>
<dbReference type="Pfam" id="PF00990">
    <property type="entry name" value="GGDEF"/>
    <property type="match status" value="1"/>
</dbReference>
<evidence type="ECO:0000256" key="1">
    <source>
        <dbReference type="SAM" id="Coils"/>
    </source>
</evidence>
<dbReference type="SMART" id="SM00304">
    <property type="entry name" value="HAMP"/>
    <property type="match status" value="1"/>
</dbReference>
<name>A0A928VV24_9CYAN</name>
<dbReference type="GO" id="GO:0043709">
    <property type="term" value="P:cell adhesion involved in single-species biofilm formation"/>
    <property type="evidence" value="ECO:0007669"/>
    <property type="project" value="TreeGrafter"/>
</dbReference>
<feature type="domain" description="GGDEF" evidence="3">
    <location>
        <begin position="503"/>
        <end position="640"/>
    </location>
</feature>
<dbReference type="Gene3D" id="6.10.340.10">
    <property type="match status" value="1"/>
</dbReference>
<protein>
    <submittedName>
        <fullName evidence="4">Diguanylate cyclase</fullName>
    </submittedName>
</protein>
<feature type="coiled-coil region" evidence="1">
    <location>
        <begin position="448"/>
        <end position="475"/>
    </location>
</feature>
<dbReference type="RefSeq" id="WP_264327926.1">
    <property type="nucleotide sequence ID" value="NZ_JADEXQ010000152.1"/>
</dbReference>
<dbReference type="InterPro" id="IPR043128">
    <property type="entry name" value="Rev_trsase/Diguanyl_cyclase"/>
</dbReference>
<dbReference type="InterPro" id="IPR000160">
    <property type="entry name" value="GGDEF_dom"/>
</dbReference>
<dbReference type="InterPro" id="IPR003660">
    <property type="entry name" value="HAMP_dom"/>
</dbReference>
<comment type="caution">
    <text evidence="4">The sequence shown here is derived from an EMBL/GenBank/DDBJ whole genome shotgun (WGS) entry which is preliminary data.</text>
</comment>
<accession>A0A928VV24</accession>
<dbReference type="CDD" id="cd01949">
    <property type="entry name" value="GGDEF"/>
    <property type="match status" value="1"/>
</dbReference>
<reference evidence="4" key="1">
    <citation type="submission" date="2020-10" db="EMBL/GenBank/DDBJ databases">
        <authorList>
            <person name="Castelo-Branco R."/>
            <person name="Eusebio N."/>
            <person name="Adriana R."/>
            <person name="Vieira A."/>
            <person name="Brugerolle De Fraissinette N."/>
            <person name="Rezende De Castro R."/>
            <person name="Schneider M.P."/>
            <person name="Vasconcelos V."/>
            <person name="Leao P.N."/>
        </authorList>
    </citation>
    <scope>NUCLEOTIDE SEQUENCE</scope>
    <source>
        <strain evidence="4">LEGE 11480</strain>
    </source>
</reference>
<dbReference type="InterPro" id="IPR050469">
    <property type="entry name" value="Diguanylate_Cyclase"/>
</dbReference>
<dbReference type="GO" id="GO:0052621">
    <property type="term" value="F:diguanylate cyclase activity"/>
    <property type="evidence" value="ECO:0007669"/>
    <property type="project" value="TreeGrafter"/>
</dbReference>
<dbReference type="Pfam" id="PF00672">
    <property type="entry name" value="HAMP"/>
    <property type="match status" value="1"/>
</dbReference>
<dbReference type="EMBL" id="JADEXQ010000152">
    <property type="protein sequence ID" value="MBE9033115.1"/>
    <property type="molecule type" value="Genomic_DNA"/>
</dbReference>
<dbReference type="PROSITE" id="PS50887">
    <property type="entry name" value="GGDEF"/>
    <property type="match status" value="1"/>
</dbReference>
<dbReference type="PROSITE" id="PS50885">
    <property type="entry name" value="HAMP"/>
    <property type="match status" value="1"/>
</dbReference>
<dbReference type="FunFam" id="3.30.70.270:FF:000001">
    <property type="entry name" value="Diguanylate cyclase domain protein"/>
    <property type="match status" value="1"/>
</dbReference>
<keyword evidence="5" id="KW-1185">Reference proteome</keyword>
<dbReference type="Proteomes" id="UP000625316">
    <property type="component" value="Unassembled WGS sequence"/>
</dbReference>
<dbReference type="CDD" id="cd06225">
    <property type="entry name" value="HAMP"/>
    <property type="match status" value="1"/>
</dbReference>
<dbReference type="PANTHER" id="PTHR45138">
    <property type="entry name" value="REGULATORY COMPONENTS OF SENSORY TRANSDUCTION SYSTEM"/>
    <property type="match status" value="1"/>
</dbReference>
<feature type="domain" description="HAMP" evidence="2">
    <location>
        <begin position="397"/>
        <end position="449"/>
    </location>
</feature>
<proteinExistence type="predicted"/>
<dbReference type="GO" id="GO:1902201">
    <property type="term" value="P:negative regulation of bacterial-type flagellum-dependent cell motility"/>
    <property type="evidence" value="ECO:0007669"/>
    <property type="project" value="TreeGrafter"/>
</dbReference>
<dbReference type="Gene3D" id="3.30.70.270">
    <property type="match status" value="1"/>
</dbReference>
<dbReference type="InterPro" id="IPR029787">
    <property type="entry name" value="Nucleotide_cyclase"/>
</dbReference>
<organism evidence="4 5">
    <name type="scientific">Romeriopsis navalis LEGE 11480</name>
    <dbReference type="NCBI Taxonomy" id="2777977"/>
    <lineage>
        <taxon>Bacteria</taxon>
        <taxon>Bacillati</taxon>
        <taxon>Cyanobacteriota</taxon>
        <taxon>Cyanophyceae</taxon>
        <taxon>Leptolyngbyales</taxon>
        <taxon>Leptolyngbyaceae</taxon>
        <taxon>Romeriopsis</taxon>
        <taxon>Romeriopsis navalis</taxon>
    </lineage>
</organism>
<sequence>MEPSWAQTLYNWIGTTLAQVNPIKSHSLTLKTLINMSLRVALVVIGSAMLSYFYLLGQTEIQVKEQLSKYVTERGKLEAEIFQLAMDRHQILKQAILNTTPTIPNPPLRLHRWRDGTQRNFPDRQPLEEFDGEHQAAIFWGKQPITTARRQQLTRLAQLTTQYGQAWRDRFTNTYIITPDNAAIVYWPEVPGPLIVPGDFDVHDGVFFYASDQQHDPERKTVWTGVYHDPASPDWIVSVVTPVDQPNGQHIATIGHDIILTDLMQRTLSDRLNGSYNLIFSADGQLIVHPDFGEDIQAKNGELTVQTINQPHLNHIYQRVTQSAAQPPALLNNVIENPEDHEFLAIAPLVGPNWYFVTVYPKTLLSQAAISAAKFVMLSGLVSLLVEMTLLYRVLHQQVGHPLAELASATQQVASGDFNFTIQNDRPDEIGELAKSFTHMSKQLQDLFNNLETRIQSRTAELEAANQELEILSTLDGLTQIANRRQFDTYLEQEYQRQRRTQQPLALIMLDVDYFKRYNDHYGHLRGDECLKQVAQVLQQVVKRPTDLVARYGGEEFVIVLPLTDTAGAIVIAETVQQTLAASQYAHQASEISDYLTLSIGIAAVPQIPTEQATDLVATADQCLYQAKQQGRDRWIYWNDTNRQYCSSKKR</sequence>
<dbReference type="SUPFAM" id="SSF55073">
    <property type="entry name" value="Nucleotide cyclase"/>
    <property type="match status" value="1"/>
</dbReference>
<dbReference type="SUPFAM" id="SSF158472">
    <property type="entry name" value="HAMP domain-like"/>
    <property type="match status" value="1"/>
</dbReference>
<keyword evidence="1" id="KW-0175">Coiled coil</keyword>
<dbReference type="CDD" id="cd18773">
    <property type="entry name" value="PDC1_HK_sensor"/>
    <property type="match status" value="1"/>
</dbReference>
<gene>
    <name evidence="4" type="ORF">IQ266_25590</name>
</gene>
<dbReference type="GO" id="GO:0007165">
    <property type="term" value="P:signal transduction"/>
    <property type="evidence" value="ECO:0007669"/>
    <property type="project" value="InterPro"/>
</dbReference>
<evidence type="ECO:0000313" key="5">
    <source>
        <dbReference type="Proteomes" id="UP000625316"/>
    </source>
</evidence>
<dbReference type="NCBIfam" id="TIGR00254">
    <property type="entry name" value="GGDEF"/>
    <property type="match status" value="1"/>
</dbReference>
<evidence type="ECO:0000259" key="2">
    <source>
        <dbReference type="PROSITE" id="PS50885"/>
    </source>
</evidence>
<dbReference type="SMART" id="SM00267">
    <property type="entry name" value="GGDEF"/>
    <property type="match status" value="1"/>
</dbReference>